<dbReference type="InterPro" id="IPR002229">
    <property type="entry name" value="RhesusRHD"/>
</dbReference>
<dbReference type="InterPro" id="IPR029020">
    <property type="entry name" value="Ammonium/urea_transptr"/>
</dbReference>
<reference evidence="9" key="1">
    <citation type="submission" date="2025-08" db="UniProtKB">
        <authorList>
            <consortium name="RefSeq"/>
        </authorList>
    </citation>
    <scope>IDENTIFICATION</scope>
</reference>
<dbReference type="GO" id="GO:0008519">
    <property type="term" value="F:ammonium channel activity"/>
    <property type="evidence" value="ECO:0007669"/>
    <property type="project" value="InterPro"/>
</dbReference>
<keyword evidence="3 6" id="KW-0812">Transmembrane</keyword>
<protein>
    <submittedName>
        <fullName evidence="9">RH-like protein</fullName>
    </submittedName>
</protein>
<dbReference type="Proteomes" id="UP001652642">
    <property type="component" value="Chromosome 9"/>
</dbReference>
<keyword evidence="5 6" id="KW-0472">Membrane</keyword>
<dbReference type="InParanoid" id="A0A6J0UI57"/>
<feature type="transmembrane region" description="Helical" evidence="6">
    <location>
        <begin position="169"/>
        <end position="188"/>
    </location>
</feature>
<comment type="similarity">
    <text evidence="2">Belongs to the ammonium transporter (TC 2.A.49) family. Rh subfamily.</text>
</comment>
<dbReference type="GeneID" id="110084155"/>
<accession>A0A6J0UI57</accession>
<evidence type="ECO:0000256" key="5">
    <source>
        <dbReference type="ARBA" id="ARBA00023136"/>
    </source>
</evidence>
<dbReference type="Pfam" id="PF00909">
    <property type="entry name" value="Ammonium_transp"/>
    <property type="match status" value="1"/>
</dbReference>
<feature type="transmembrane region" description="Helical" evidence="6">
    <location>
        <begin position="139"/>
        <end position="157"/>
    </location>
</feature>
<dbReference type="PRINTS" id="PR00342">
    <property type="entry name" value="RHESUSRHD"/>
</dbReference>
<organism evidence="8 9">
    <name type="scientific">Pogona vitticeps</name>
    <name type="common">central bearded dragon</name>
    <dbReference type="NCBI Taxonomy" id="103695"/>
    <lineage>
        <taxon>Eukaryota</taxon>
        <taxon>Metazoa</taxon>
        <taxon>Chordata</taxon>
        <taxon>Craniata</taxon>
        <taxon>Vertebrata</taxon>
        <taxon>Euteleostomi</taxon>
        <taxon>Lepidosauria</taxon>
        <taxon>Squamata</taxon>
        <taxon>Bifurcata</taxon>
        <taxon>Unidentata</taxon>
        <taxon>Episquamata</taxon>
        <taxon>Toxicofera</taxon>
        <taxon>Iguania</taxon>
        <taxon>Acrodonta</taxon>
        <taxon>Agamidae</taxon>
        <taxon>Amphibolurinae</taxon>
        <taxon>Pogona</taxon>
    </lineage>
</organism>
<dbReference type="PANTHER" id="PTHR11730">
    <property type="entry name" value="AMMONIUM TRANSPORTER"/>
    <property type="match status" value="1"/>
</dbReference>
<dbReference type="RefSeq" id="XP_020658915.2">
    <property type="nucleotide sequence ID" value="XM_020803256.2"/>
</dbReference>
<evidence type="ECO:0000313" key="8">
    <source>
        <dbReference type="Proteomes" id="UP001652642"/>
    </source>
</evidence>
<evidence type="ECO:0000256" key="4">
    <source>
        <dbReference type="ARBA" id="ARBA00022989"/>
    </source>
</evidence>
<dbReference type="GO" id="GO:0005886">
    <property type="term" value="C:plasma membrane"/>
    <property type="evidence" value="ECO:0007669"/>
    <property type="project" value="InterPro"/>
</dbReference>
<evidence type="ECO:0000256" key="3">
    <source>
        <dbReference type="ARBA" id="ARBA00022692"/>
    </source>
</evidence>
<feature type="transmembrane region" description="Helical" evidence="6">
    <location>
        <begin position="235"/>
        <end position="258"/>
    </location>
</feature>
<feature type="transmembrane region" description="Helical" evidence="6">
    <location>
        <begin position="54"/>
        <end position="69"/>
    </location>
</feature>
<evidence type="ECO:0000256" key="1">
    <source>
        <dbReference type="ARBA" id="ARBA00004141"/>
    </source>
</evidence>
<gene>
    <name evidence="9" type="primary">LOC110084155</name>
</gene>
<evidence type="ECO:0000256" key="2">
    <source>
        <dbReference type="ARBA" id="ARBA00011036"/>
    </source>
</evidence>
<dbReference type="SUPFAM" id="SSF111352">
    <property type="entry name" value="Ammonium transporter"/>
    <property type="match status" value="1"/>
</dbReference>
<dbReference type="Gene3D" id="1.10.3430.10">
    <property type="entry name" value="Ammonium transporter AmtB like domains"/>
    <property type="match status" value="1"/>
</dbReference>
<keyword evidence="8" id="KW-1185">Reference proteome</keyword>
<feature type="transmembrane region" description="Helical" evidence="6">
    <location>
        <begin position="361"/>
        <end position="385"/>
    </location>
</feature>
<feature type="transmembrane region" description="Helical" evidence="6">
    <location>
        <begin position="12"/>
        <end position="34"/>
    </location>
</feature>
<dbReference type="InterPro" id="IPR024041">
    <property type="entry name" value="NH4_transpt_AmtB-like_dom"/>
</dbReference>
<evidence type="ECO:0000313" key="9">
    <source>
        <dbReference type="RefSeq" id="XP_020658915.2"/>
    </source>
</evidence>
<feature type="transmembrane region" description="Helical" evidence="6">
    <location>
        <begin position="81"/>
        <end position="101"/>
    </location>
</feature>
<feature type="transmembrane region" description="Helical" evidence="6">
    <location>
        <begin position="292"/>
        <end position="312"/>
    </location>
</feature>
<sequence length="416" mass="45722">MASRYPSSLWIRLPLFMLFLEVAFILIFSFLFSYDYDLENLPKGHNIYAEFQDVNVMVILGFAFLLAFLKRFGFSATGFSLLLAALSVQWTMIVNEFLFHFSDGNVKISLQRITEAVMSTAAVMISTGAVLGKVNLMQLIWMAWVEATLFAVNRWVAVSVLQIGSYTSLMHVHLFGAYFGVMVSWALCRPLPDSRAENEKSTPVSDTFAMLGTLFLWMFWPSFNAVLIASTEKKLTALFNTYLGMAASAVAAFSISVATNRNGKLTMAHIRNATLAGGVALGFSASTLRYPWIAMIVGLGAGATSVLGFVFLKKCLERAVRLHDTCGVQYTFGLPSLLGGIVHIVWIAIDSRENLSVGGYSALIEGGALCLSMALGLTGGLLTGFSLRLKLWKEPHATNYFDDQAYWGFPHLAVGY</sequence>
<evidence type="ECO:0000259" key="7">
    <source>
        <dbReference type="Pfam" id="PF00909"/>
    </source>
</evidence>
<keyword evidence="4 6" id="KW-1133">Transmembrane helix</keyword>
<dbReference type="KEGG" id="pvt:110084155"/>
<comment type="subcellular location">
    <subcellularLocation>
        <location evidence="1">Membrane</location>
        <topology evidence="1">Multi-pass membrane protein</topology>
    </subcellularLocation>
</comment>
<feature type="domain" description="Ammonium transporter AmtB-like" evidence="7">
    <location>
        <begin position="28"/>
        <end position="394"/>
    </location>
</feature>
<feature type="transmembrane region" description="Helical" evidence="6">
    <location>
        <begin position="332"/>
        <end position="349"/>
    </location>
</feature>
<dbReference type="PANTHER" id="PTHR11730:SF43">
    <property type="entry name" value="BLOOD GROUP RH(CE) POLYPEPTIDE-RELATED"/>
    <property type="match status" value="1"/>
</dbReference>
<feature type="transmembrane region" description="Helical" evidence="6">
    <location>
        <begin position="208"/>
        <end position="229"/>
    </location>
</feature>
<dbReference type="GO" id="GO:0097272">
    <property type="term" value="P:ammonium homeostasis"/>
    <property type="evidence" value="ECO:0007669"/>
    <property type="project" value="TreeGrafter"/>
</dbReference>
<name>A0A6J0UI57_9SAUR</name>
<dbReference type="AlphaFoldDB" id="A0A6J0UI57"/>
<dbReference type="OrthoDB" id="534912at2759"/>
<proteinExistence type="inferred from homology"/>
<evidence type="ECO:0000256" key="6">
    <source>
        <dbReference type="SAM" id="Phobius"/>
    </source>
</evidence>